<dbReference type="PANTHER" id="PTHR48429:SF1">
    <property type="entry name" value="AGENET DOMAIN-CONTAINING PROTEIN"/>
    <property type="match status" value="1"/>
</dbReference>
<feature type="region of interest" description="Disordered" evidence="1">
    <location>
        <begin position="241"/>
        <end position="298"/>
    </location>
</feature>
<dbReference type="InterPro" id="IPR014002">
    <property type="entry name" value="Agenet_dom_plant"/>
</dbReference>
<feature type="region of interest" description="Disordered" evidence="1">
    <location>
        <begin position="1"/>
        <end position="92"/>
    </location>
</feature>
<keyword evidence="4" id="KW-1185">Reference proteome</keyword>
<dbReference type="Pfam" id="PF05641">
    <property type="entry name" value="Agenet"/>
    <property type="match status" value="1"/>
</dbReference>
<dbReference type="SMART" id="SM00743">
    <property type="entry name" value="Agenet"/>
    <property type="match status" value="2"/>
</dbReference>
<feature type="compositionally biased region" description="Basic and acidic residues" evidence="1">
    <location>
        <begin position="1287"/>
        <end position="1305"/>
    </location>
</feature>
<feature type="region of interest" description="Disordered" evidence="1">
    <location>
        <begin position="593"/>
        <end position="614"/>
    </location>
</feature>
<dbReference type="Gene3D" id="2.30.30.140">
    <property type="match status" value="1"/>
</dbReference>
<protein>
    <recommendedName>
        <fullName evidence="2">Agenet domain-containing protein</fullName>
    </recommendedName>
</protein>
<accession>A0AAN7RBE7</accession>
<evidence type="ECO:0000256" key="1">
    <source>
        <dbReference type="SAM" id="MobiDB-lite"/>
    </source>
</evidence>
<feature type="region of interest" description="Disordered" evidence="1">
    <location>
        <begin position="1112"/>
        <end position="1143"/>
    </location>
</feature>
<sequence length="1371" mass="147314">MESSLGNVENELSEARDGRDPPTNSGDANPGNSTELKESASTVAIDTNDVCEKQEEGLDSQIQVEKNGDFVKLAAEDKSHASPEQKSEKQCENSGVVLMKNSSAEFHAALVMEVENNHEDADKINCGSPIVISCAELPQIENARGGDGSSLELDAPSSVDKEASKVISVVDPEITKMASEGKSFTFDVPSSADLSNVEASKKWLPFPTLDGSKGSLVSLSSSDVVPVESQVPLFGSLGCAQTTGKQSARGHGKVSPESKTKRTSGRAGGKDSSGKRNIPKESVLLGQTERGGKSVPLSLDGSRIYQKVLPSETPQQGQVDSVSNKPLGVLIEPMHGIAELKASALPTALQQPFTELQQLQLRAQILVYGSLISKLVPEEVHMISAFGGPDGGRSLWENVWRACREKIINQTVNDKKNETPKQNQRASTKANNKRGPPNRVTTSCVGQDGGNSMQPPVVNPVIPFSSPLWDIHSPYDASQSGGVPSIQHMLSPSYPNQAPYMGNYAGHGTAWTAQTPFPGSLIASIQTSAPETNAHLFPSPNTEPVKLTILRDSHFPDSSSMKNVPLGALGGIYAPAATIGTYASLDLQKIHASPGQSSADSKKPRKRKNAITSTDGVGQIALQSLLGMESVSLPASTTNHWSPVVVTAGLSGKGAEKSSLAVPQSSISHQKIEDLDSNRFVLTDETLVKVEEARLQAQNAEMLASSAVIQSRDLWDQLNKQKNTPLLPSIEIKLASAAAAMAVAASIAKAAAAAATVASNAALQVKLATDAALVARSSGNPIPTDGNGKKSMTTSISTPLVDAEMKEAAMKTKVVSDASIEADNLQAIVKAAQLAAESITHVEKVISMGDSLPLSGLIEAGLGGLLKVADLTSHKTTAPHDKELSRTDVNAVVGPDVPLNHIEDPLPTADARENQHVLSSNAVDDLQLSAENASTINGISGSVIREETFDETTIKEGSHVEVFKDENGYNAAWFSAEVLSLKDGKAFVSYTELQSTEGSGKLKEWVELKSEGSNAPRIRFPHPITIMQFEGTRKRRRVVTKDFTFSTGDKVDALMGDRWWEGVVTEEDKKQETALTVHFPAHSKTSVVKAWQLRPSLIWEDGQWIEWSSIRNEEQSHPEGDSPKEKRKKTQIQGIKLNGKSKVMESANSQKSNFLGLTDSDKECDIDEDKDVGKMDKSKTRRAGLRKHDARVVFGVPKPGKKQKFMEVSKHYVDNKNNKIDDMIDDSAKLANYLAPRVIGPRKRRNIPKVESRVKGNAKFKAKVLKPETVNAAKTKDSSETTGSALEKNELRIHEKDASDIEESMKATTEAAEPRRSNRQIQPTSRLLEGLQSSMIGPKASSTSHDRGSKIGSKTAAKGEMKSLCELIRFV</sequence>
<name>A0AAN7RBE7_TRANT</name>
<feature type="domain" description="Agenet" evidence="2">
    <location>
        <begin position="952"/>
        <end position="1016"/>
    </location>
</feature>
<dbReference type="Proteomes" id="UP001346149">
    <property type="component" value="Unassembled WGS sequence"/>
</dbReference>
<dbReference type="CDD" id="cd20405">
    <property type="entry name" value="Tudor_Agenet_AtDUF_rpt1_3"/>
    <property type="match status" value="1"/>
</dbReference>
<reference evidence="3 4" key="1">
    <citation type="journal article" date="2023" name="Hortic Res">
        <title>Pangenome of water caltrop reveals structural variations and asymmetric subgenome divergence after allopolyploidization.</title>
        <authorList>
            <person name="Zhang X."/>
            <person name="Chen Y."/>
            <person name="Wang L."/>
            <person name="Yuan Y."/>
            <person name="Fang M."/>
            <person name="Shi L."/>
            <person name="Lu R."/>
            <person name="Comes H.P."/>
            <person name="Ma Y."/>
            <person name="Chen Y."/>
            <person name="Huang G."/>
            <person name="Zhou Y."/>
            <person name="Zheng Z."/>
            <person name="Qiu Y."/>
        </authorList>
    </citation>
    <scope>NUCLEOTIDE SEQUENCE [LARGE SCALE GENOMIC DNA]</scope>
    <source>
        <strain evidence="3">F231</strain>
    </source>
</reference>
<organism evidence="3 4">
    <name type="scientific">Trapa natans</name>
    <name type="common">Water chestnut</name>
    <dbReference type="NCBI Taxonomy" id="22666"/>
    <lineage>
        <taxon>Eukaryota</taxon>
        <taxon>Viridiplantae</taxon>
        <taxon>Streptophyta</taxon>
        <taxon>Embryophyta</taxon>
        <taxon>Tracheophyta</taxon>
        <taxon>Spermatophyta</taxon>
        <taxon>Magnoliopsida</taxon>
        <taxon>eudicotyledons</taxon>
        <taxon>Gunneridae</taxon>
        <taxon>Pentapetalae</taxon>
        <taxon>rosids</taxon>
        <taxon>malvids</taxon>
        <taxon>Myrtales</taxon>
        <taxon>Lythraceae</taxon>
        <taxon>Trapa</taxon>
    </lineage>
</organism>
<gene>
    <name evidence="3" type="ORF">SAY86_013194</name>
</gene>
<feature type="region of interest" description="Disordered" evidence="1">
    <location>
        <begin position="1271"/>
        <end position="1358"/>
    </location>
</feature>
<feature type="compositionally biased region" description="Polar residues" evidence="1">
    <location>
        <begin position="22"/>
        <end position="45"/>
    </location>
</feature>
<feature type="compositionally biased region" description="Basic and acidic residues" evidence="1">
    <location>
        <begin position="66"/>
        <end position="91"/>
    </location>
</feature>
<feature type="region of interest" description="Disordered" evidence="1">
    <location>
        <begin position="411"/>
        <end position="439"/>
    </location>
</feature>
<feature type="compositionally biased region" description="Basic and acidic residues" evidence="1">
    <location>
        <begin position="1112"/>
        <end position="1124"/>
    </location>
</feature>
<feature type="compositionally biased region" description="Polar residues" evidence="1">
    <location>
        <begin position="1319"/>
        <end position="1343"/>
    </location>
</feature>
<comment type="caution">
    <text evidence="3">The sequence shown here is derived from an EMBL/GenBank/DDBJ whole genome shotgun (WGS) entry which is preliminary data.</text>
</comment>
<evidence type="ECO:0000313" key="4">
    <source>
        <dbReference type="Proteomes" id="UP001346149"/>
    </source>
</evidence>
<dbReference type="InterPro" id="IPR055274">
    <property type="entry name" value="SWO1"/>
</dbReference>
<evidence type="ECO:0000259" key="2">
    <source>
        <dbReference type="SMART" id="SM00743"/>
    </source>
</evidence>
<feature type="compositionally biased region" description="Polar residues" evidence="1">
    <location>
        <begin position="420"/>
        <end position="430"/>
    </location>
</feature>
<dbReference type="InterPro" id="IPR008395">
    <property type="entry name" value="Agenet-like_dom"/>
</dbReference>
<proteinExistence type="predicted"/>
<evidence type="ECO:0000313" key="3">
    <source>
        <dbReference type="EMBL" id="KAK4795200.1"/>
    </source>
</evidence>
<feature type="domain" description="Agenet" evidence="2">
    <location>
        <begin position="1043"/>
        <end position="1101"/>
    </location>
</feature>
<dbReference type="EMBL" id="JAXQNO010000007">
    <property type="protein sequence ID" value="KAK4795200.1"/>
    <property type="molecule type" value="Genomic_DNA"/>
</dbReference>
<dbReference type="PANTHER" id="PTHR48429">
    <property type="entry name" value="AGENET DOMAIN-CONTAINING PROTEIN"/>
    <property type="match status" value="1"/>
</dbReference>